<comment type="subcellular location">
    <subcellularLocation>
        <location evidence="1">Cell membrane</location>
    </subcellularLocation>
</comment>
<comment type="caution">
    <text evidence="14">The sequence shown here is derived from an EMBL/GenBank/DDBJ whole genome shotgun (WGS) entry which is preliminary data.</text>
</comment>
<dbReference type="InterPro" id="IPR002142">
    <property type="entry name" value="Peptidase_S49"/>
</dbReference>
<feature type="domain" description="Peptidase S49 N-terminal proteobacteria" evidence="13">
    <location>
        <begin position="2"/>
        <end position="203"/>
    </location>
</feature>
<proteinExistence type="inferred from homology"/>
<evidence type="ECO:0000256" key="2">
    <source>
        <dbReference type="ARBA" id="ARBA00008683"/>
    </source>
</evidence>
<feature type="compositionally biased region" description="Basic and acidic residues" evidence="10">
    <location>
        <begin position="116"/>
        <end position="127"/>
    </location>
</feature>
<dbReference type="GO" id="GO:0006508">
    <property type="term" value="P:proteolysis"/>
    <property type="evidence" value="ECO:0007669"/>
    <property type="project" value="UniProtKB-KW"/>
</dbReference>
<keyword evidence="15" id="KW-1185">Reference proteome</keyword>
<sequence length="394" mass="43974">MEYLVQYGVFLAQTITIVAAIAVILILIVGMRHKSQGQKGEIQVISLSEKHEETVQMMQGALMNPAEQKMWQKKQKQEERIKRKKEKIAAKQEHKEGAELPHLISTDATSVSNEQSKSKESQKKLESDQSTVTSESKTAIDDNNHKRIFVIDFDGSMDAGEVSSLREEITAILSVAKSQDTVIIRLTSPGGVVHGYGLAASQLARIKNANINLVACVDKVAASGGYMMACVADKIIAAPFAILGSIGVVAQVPNFNRFLKKNEIDVELHTAGAYKRTLTLFGENTEEGREKFRQELNETHELFKRFVIEKRPSLDIESVATGEHWYGIQALEKGLVDEIATSDDYLGKLYQDHKVLKIKYVMKKRMAERVTRSASKAIIDSVMSIWQNNQKPQI</sequence>
<keyword evidence="7" id="KW-0720">Serine protease</keyword>
<keyword evidence="6 14" id="KW-0378">Hydrolase</keyword>
<evidence type="ECO:0000256" key="10">
    <source>
        <dbReference type="SAM" id="MobiDB-lite"/>
    </source>
</evidence>
<dbReference type="PANTHER" id="PTHR42987:SF4">
    <property type="entry name" value="PROTEASE SOHB-RELATED"/>
    <property type="match status" value="1"/>
</dbReference>
<dbReference type="Pfam" id="PF01343">
    <property type="entry name" value="Peptidase_S49"/>
    <property type="match status" value="1"/>
</dbReference>
<dbReference type="EMBL" id="JBHLXE010000024">
    <property type="protein sequence ID" value="MFC0178899.1"/>
    <property type="molecule type" value="Genomic_DNA"/>
</dbReference>
<evidence type="ECO:0000256" key="3">
    <source>
        <dbReference type="ARBA" id="ARBA00022475"/>
    </source>
</evidence>
<protein>
    <submittedName>
        <fullName evidence="14">Protease SohB</fullName>
        <ecNumber evidence="14">3.4.21.-</ecNumber>
    </submittedName>
</protein>
<reference evidence="14 15" key="1">
    <citation type="submission" date="2024-09" db="EMBL/GenBank/DDBJ databases">
        <authorList>
            <person name="Sun Q."/>
            <person name="Mori K."/>
        </authorList>
    </citation>
    <scope>NUCLEOTIDE SEQUENCE [LARGE SCALE GENOMIC DNA]</scope>
    <source>
        <strain evidence="14 15">CCM 8545</strain>
    </source>
</reference>
<feature type="domain" description="Peptidase S49" evidence="12">
    <location>
        <begin position="207"/>
        <end position="355"/>
    </location>
</feature>
<dbReference type="NCBIfam" id="NF008745">
    <property type="entry name" value="PRK11778.1"/>
    <property type="match status" value="1"/>
</dbReference>
<keyword evidence="9 11" id="KW-0472">Membrane</keyword>
<dbReference type="Gene3D" id="6.20.330.10">
    <property type="match status" value="1"/>
</dbReference>
<evidence type="ECO:0000313" key="15">
    <source>
        <dbReference type="Proteomes" id="UP001589758"/>
    </source>
</evidence>
<dbReference type="PANTHER" id="PTHR42987">
    <property type="entry name" value="PEPTIDASE S49"/>
    <property type="match status" value="1"/>
</dbReference>
<dbReference type="CDD" id="cd07023">
    <property type="entry name" value="S49_Sppa_N_C"/>
    <property type="match status" value="1"/>
</dbReference>
<accession>A0ABV6C7G1</accession>
<dbReference type="Proteomes" id="UP001589758">
    <property type="component" value="Unassembled WGS sequence"/>
</dbReference>
<dbReference type="SUPFAM" id="SSF52096">
    <property type="entry name" value="ClpP/crotonase"/>
    <property type="match status" value="1"/>
</dbReference>
<evidence type="ECO:0000313" key="14">
    <source>
        <dbReference type="EMBL" id="MFC0178899.1"/>
    </source>
</evidence>
<dbReference type="Pfam" id="PF08496">
    <property type="entry name" value="Peptidase_S49_N"/>
    <property type="match status" value="1"/>
</dbReference>
<evidence type="ECO:0000256" key="9">
    <source>
        <dbReference type="ARBA" id="ARBA00023136"/>
    </source>
</evidence>
<evidence type="ECO:0000256" key="1">
    <source>
        <dbReference type="ARBA" id="ARBA00004236"/>
    </source>
</evidence>
<dbReference type="GO" id="GO:0008233">
    <property type="term" value="F:peptidase activity"/>
    <property type="evidence" value="ECO:0007669"/>
    <property type="project" value="UniProtKB-KW"/>
</dbReference>
<dbReference type="RefSeq" id="WP_385875946.1">
    <property type="nucleotide sequence ID" value="NZ_JBHLXE010000024.1"/>
</dbReference>
<dbReference type="InterPro" id="IPR047272">
    <property type="entry name" value="S49_SppA_C"/>
</dbReference>
<feature type="region of interest" description="Disordered" evidence="10">
    <location>
        <begin position="67"/>
        <end position="138"/>
    </location>
</feature>
<gene>
    <name evidence="14" type="primary">sohB</name>
    <name evidence="14" type="ORF">ACFFIT_02120</name>
</gene>
<keyword evidence="4 14" id="KW-0645">Protease</keyword>
<evidence type="ECO:0000256" key="5">
    <source>
        <dbReference type="ARBA" id="ARBA00022692"/>
    </source>
</evidence>
<comment type="similarity">
    <text evidence="2">Belongs to the peptidase S49 family.</text>
</comment>
<keyword evidence="5 11" id="KW-0812">Transmembrane</keyword>
<evidence type="ECO:0000256" key="7">
    <source>
        <dbReference type="ARBA" id="ARBA00022825"/>
    </source>
</evidence>
<keyword evidence="3" id="KW-1003">Cell membrane</keyword>
<evidence type="ECO:0000259" key="12">
    <source>
        <dbReference type="Pfam" id="PF01343"/>
    </source>
</evidence>
<evidence type="ECO:0000259" key="13">
    <source>
        <dbReference type="Pfam" id="PF08496"/>
    </source>
</evidence>
<dbReference type="Gene3D" id="3.90.226.10">
    <property type="entry name" value="2-enoyl-CoA Hydratase, Chain A, domain 1"/>
    <property type="match status" value="1"/>
</dbReference>
<evidence type="ECO:0000256" key="8">
    <source>
        <dbReference type="ARBA" id="ARBA00022989"/>
    </source>
</evidence>
<evidence type="ECO:0000256" key="11">
    <source>
        <dbReference type="SAM" id="Phobius"/>
    </source>
</evidence>
<feature type="compositionally biased region" description="Basic and acidic residues" evidence="10">
    <location>
        <begin position="75"/>
        <end position="99"/>
    </location>
</feature>
<feature type="transmembrane region" description="Helical" evidence="11">
    <location>
        <begin position="6"/>
        <end position="29"/>
    </location>
</feature>
<evidence type="ECO:0000256" key="4">
    <source>
        <dbReference type="ARBA" id="ARBA00022670"/>
    </source>
</evidence>
<name>A0ABV6C7G1_9GAMM</name>
<keyword evidence="8 11" id="KW-1133">Transmembrane helix</keyword>
<dbReference type="InterPro" id="IPR029045">
    <property type="entry name" value="ClpP/crotonase-like_dom_sf"/>
</dbReference>
<dbReference type="EC" id="3.4.21.-" evidence="14"/>
<evidence type="ECO:0000256" key="6">
    <source>
        <dbReference type="ARBA" id="ARBA00022801"/>
    </source>
</evidence>
<dbReference type="InterPro" id="IPR013703">
    <property type="entry name" value="Peptidase_S49_N_proteobac"/>
</dbReference>
<organism evidence="14 15">
    <name type="scientific">Thorsellia kenyensis</name>
    <dbReference type="NCBI Taxonomy" id="1549888"/>
    <lineage>
        <taxon>Bacteria</taxon>
        <taxon>Pseudomonadati</taxon>
        <taxon>Pseudomonadota</taxon>
        <taxon>Gammaproteobacteria</taxon>
        <taxon>Enterobacterales</taxon>
        <taxon>Thorselliaceae</taxon>
        <taxon>Thorsellia</taxon>
    </lineage>
</organism>